<proteinExistence type="predicted"/>
<evidence type="ECO:0000313" key="2">
    <source>
        <dbReference type="Proteomes" id="UP001596297"/>
    </source>
</evidence>
<sequence length="74" mass="8147">MPGRQKRFFLLGFGAGHLLPGRGGVLLKLANLALKVFEPHIHLFQLVVKRILLGTGGAERFRQLAFLVAEAVQL</sequence>
<evidence type="ECO:0008006" key="3">
    <source>
        <dbReference type="Google" id="ProtNLM"/>
    </source>
</evidence>
<evidence type="ECO:0000313" key="1">
    <source>
        <dbReference type="EMBL" id="MFC6591565.1"/>
    </source>
</evidence>
<accession>A0ABW1YDE0</accession>
<dbReference type="Proteomes" id="UP001596297">
    <property type="component" value="Unassembled WGS sequence"/>
</dbReference>
<dbReference type="EMBL" id="JBHSWD010000001">
    <property type="protein sequence ID" value="MFC6591565.1"/>
    <property type="molecule type" value="Genomic_DNA"/>
</dbReference>
<keyword evidence="2" id="KW-1185">Reference proteome</keyword>
<organism evidence="1 2">
    <name type="scientific">Deinococcus lacus</name>
    <dbReference type="NCBI Taxonomy" id="392561"/>
    <lineage>
        <taxon>Bacteria</taxon>
        <taxon>Thermotogati</taxon>
        <taxon>Deinococcota</taxon>
        <taxon>Deinococci</taxon>
        <taxon>Deinococcales</taxon>
        <taxon>Deinococcaceae</taxon>
        <taxon>Deinococcus</taxon>
    </lineage>
</organism>
<reference evidence="2" key="1">
    <citation type="journal article" date="2019" name="Int. J. Syst. Evol. Microbiol.">
        <title>The Global Catalogue of Microorganisms (GCM) 10K type strain sequencing project: providing services to taxonomists for standard genome sequencing and annotation.</title>
        <authorList>
            <consortium name="The Broad Institute Genomics Platform"/>
            <consortium name="The Broad Institute Genome Sequencing Center for Infectious Disease"/>
            <person name="Wu L."/>
            <person name="Ma J."/>
        </authorList>
    </citation>
    <scope>NUCLEOTIDE SEQUENCE [LARGE SCALE GENOMIC DNA]</scope>
    <source>
        <strain evidence="2">CGMCC 1.15772</strain>
    </source>
</reference>
<name>A0ABW1YDE0_9DEIO</name>
<dbReference type="RefSeq" id="WP_380082568.1">
    <property type="nucleotide sequence ID" value="NZ_JBHSWD010000001.1"/>
</dbReference>
<comment type="caution">
    <text evidence="1">The sequence shown here is derived from an EMBL/GenBank/DDBJ whole genome shotgun (WGS) entry which is preliminary data.</text>
</comment>
<gene>
    <name evidence="1" type="ORF">ACFP81_05735</name>
</gene>
<protein>
    <recommendedName>
        <fullName evidence="3">Secreted protein</fullName>
    </recommendedName>
</protein>